<dbReference type="GO" id="GO:0005615">
    <property type="term" value="C:extracellular space"/>
    <property type="evidence" value="ECO:0007669"/>
    <property type="project" value="TreeGrafter"/>
</dbReference>
<dbReference type="InterPro" id="IPR004843">
    <property type="entry name" value="Calcineurin-like_PHP"/>
</dbReference>
<evidence type="ECO:0000259" key="10">
    <source>
        <dbReference type="Pfam" id="PF00149"/>
    </source>
</evidence>
<protein>
    <submittedName>
        <fullName evidence="13">Acid sphingomyelinase-like phosphodiesterase 3b</fullName>
    </submittedName>
</protein>
<dbReference type="SUPFAM" id="SSF56300">
    <property type="entry name" value="Metallo-dependent phosphatases"/>
    <property type="match status" value="1"/>
</dbReference>
<evidence type="ECO:0000259" key="11">
    <source>
        <dbReference type="Pfam" id="PF19272"/>
    </source>
</evidence>
<keyword evidence="6" id="KW-0732">Signal</keyword>
<name>A0A7F5RML7_AGRPL</name>
<dbReference type="InterPro" id="IPR045473">
    <property type="entry name" value="ASM_C"/>
</dbReference>
<evidence type="ECO:0000313" key="13">
    <source>
        <dbReference type="RefSeq" id="XP_025837055.1"/>
    </source>
</evidence>
<evidence type="ECO:0000256" key="5">
    <source>
        <dbReference type="ARBA" id="ARBA00022723"/>
    </source>
</evidence>
<dbReference type="OrthoDB" id="348678at2759"/>
<dbReference type="GO" id="GO:0046872">
    <property type="term" value="F:metal ion binding"/>
    <property type="evidence" value="ECO:0007669"/>
    <property type="project" value="UniProtKB-KW"/>
</dbReference>
<dbReference type="InParanoid" id="A0A7F5RML7"/>
<dbReference type="AlphaFoldDB" id="A0A7F5RML7"/>
<keyword evidence="5" id="KW-0479">Metal-binding</keyword>
<feature type="domain" description="Calcineurin-like phosphoesterase" evidence="10">
    <location>
        <begin position="65"/>
        <end position="308"/>
    </location>
</feature>
<comment type="similarity">
    <text evidence="3">Belongs to the acid sphingomyelinase family.</text>
</comment>
<feature type="domain" description="Sphingomyelin phosphodiesterase C-terminal" evidence="11">
    <location>
        <begin position="325"/>
        <end position="458"/>
    </location>
</feature>
<evidence type="ECO:0000256" key="9">
    <source>
        <dbReference type="ARBA" id="ARBA00023180"/>
    </source>
</evidence>
<evidence type="ECO:0000256" key="6">
    <source>
        <dbReference type="ARBA" id="ARBA00022729"/>
    </source>
</evidence>
<accession>A0A7F5RML7</accession>
<dbReference type="InterPro" id="IPR029052">
    <property type="entry name" value="Metallo-depent_PP-like"/>
</dbReference>
<organism evidence="12 13">
    <name type="scientific">Agrilus planipennis</name>
    <name type="common">Emerald ash borer</name>
    <name type="synonym">Agrilus marcopoli</name>
    <dbReference type="NCBI Taxonomy" id="224129"/>
    <lineage>
        <taxon>Eukaryota</taxon>
        <taxon>Metazoa</taxon>
        <taxon>Ecdysozoa</taxon>
        <taxon>Arthropoda</taxon>
        <taxon>Hexapoda</taxon>
        <taxon>Insecta</taxon>
        <taxon>Pterygota</taxon>
        <taxon>Neoptera</taxon>
        <taxon>Endopterygota</taxon>
        <taxon>Coleoptera</taxon>
        <taxon>Polyphaga</taxon>
        <taxon>Elateriformia</taxon>
        <taxon>Buprestoidea</taxon>
        <taxon>Buprestidae</taxon>
        <taxon>Agrilinae</taxon>
        <taxon>Agrilus</taxon>
    </lineage>
</organism>
<dbReference type="Proteomes" id="UP000192223">
    <property type="component" value="Unplaced"/>
</dbReference>
<evidence type="ECO:0000256" key="4">
    <source>
        <dbReference type="ARBA" id="ARBA00022525"/>
    </source>
</evidence>
<evidence type="ECO:0000256" key="2">
    <source>
        <dbReference type="ARBA" id="ARBA00004613"/>
    </source>
</evidence>
<evidence type="ECO:0000313" key="12">
    <source>
        <dbReference type="Proteomes" id="UP000192223"/>
    </source>
</evidence>
<evidence type="ECO:0000256" key="1">
    <source>
        <dbReference type="ARBA" id="ARBA00001947"/>
    </source>
</evidence>
<sequence length="490" mass="57038">MNEILSWKKKQENTYINITSKENNGSTLVSGNRRQSSQKDFVFNPGTSIVYKQRNKSILVNFGYFWHITDFHYDPFFEDVKKGCWKSVIEGGVRNYKKLVGRFGDYRCDSPWELIESAARIMAARQGDNVEFVLWTGDTLSHSVKHKGGTLQLEYVQNLTDLFQKTFRSQFVFPALGHDDPGFKKHLSSMWSRWLPTDSLTTFESGGYYIVERKTFQLQIIMLNTNLMTRNKHDEDAKKQWDWLNRVLEKCESLKQTVYLVGHIPPGSDERRGSLERYFSDYYNKKYIQIVQRYSGTIMGQFFGHLHSDSFRVMYNEEGTPTSWILLAPSLTPRRMSNGQNNPALRLYKFNKYTGEVLDYTQYYLDLPKANRNEVDWQVEYNFTTYYGLTQITPTNLNSLAKRITFYNEDDTFAKYFRANSVKIYNASQSVCDSSCAHSHYCAITCVDFTMFDECLKTAPSAFLSSQDAIFINGLPFVYRIIVVVHLCVL</sequence>
<keyword evidence="4" id="KW-0964">Secreted</keyword>
<comment type="subcellular location">
    <subcellularLocation>
        <location evidence="2">Secreted</location>
    </subcellularLocation>
</comment>
<keyword evidence="9" id="KW-0325">Glycoprotein</keyword>
<keyword evidence="7" id="KW-0378">Hydrolase</keyword>
<dbReference type="GO" id="GO:0008081">
    <property type="term" value="F:phosphoric diester hydrolase activity"/>
    <property type="evidence" value="ECO:0007669"/>
    <property type="project" value="TreeGrafter"/>
</dbReference>
<dbReference type="RefSeq" id="XP_025837055.1">
    <property type="nucleotide sequence ID" value="XM_025981270.1"/>
</dbReference>
<dbReference type="CDD" id="cd00842">
    <property type="entry name" value="MPP_ASMase"/>
    <property type="match status" value="1"/>
</dbReference>
<evidence type="ECO:0000256" key="3">
    <source>
        <dbReference type="ARBA" id="ARBA00008234"/>
    </source>
</evidence>
<dbReference type="GeneID" id="108738619"/>
<dbReference type="Gene3D" id="3.60.21.10">
    <property type="match status" value="1"/>
</dbReference>
<evidence type="ECO:0000256" key="8">
    <source>
        <dbReference type="ARBA" id="ARBA00022833"/>
    </source>
</evidence>
<gene>
    <name evidence="13" type="primary">LOC108738619</name>
</gene>
<comment type="cofactor">
    <cofactor evidence="1">
        <name>Zn(2+)</name>
        <dbReference type="ChEBI" id="CHEBI:29105"/>
    </cofactor>
</comment>
<dbReference type="Pfam" id="PF19272">
    <property type="entry name" value="ASMase_C"/>
    <property type="match status" value="1"/>
</dbReference>
<reference evidence="13" key="1">
    <citation type="submission" date="2025-08" db="UniProtKB">
        <authorList>
            <consortium name="RefSeq"/>
        </authorList>
    </citation>
    <scope>IDENTIFICATION</scope>
    <source>
        <tissue evidence="13">Entire body</tissue>
    </source>
</reference>
<dbReference type="PANTHER" id="PTHR10340">
    <property type="entry name" value="SPHINGOMYELIN PHOSPHODIESTERASE"/>
    <property type="match status" value="1"/>
</dbReference>
<dbReference type="InterPro" id="IPR041805">
    <property type="entry name" value="ASMase/PPN1_MPP"/>
</dbReference>
<keyword evidence="12" id="KW-1185">Reference proteome</keyword>
<proteinExistence type="inferred from homology"/>
<dbReference type="KEGG" id="apln:108738619"/>
<dbReference type="PANTHER" id="PTHR10340:SF57">
    <property type="entry name" value="METALLOPHOS DOMAIN-CONTAINING PROTEIN"/>
    <property type="match status" value="1"/>
</dbReference>
<dbReference type="Pfam" id="PF00149">
    <property type="entry name" value="Metallophos"/>
    <property type="match status" value="1"/>
</dbReference>
<evidence type="ECO:0000256" key="7">
    <source>
        <dbReference type="ARBA" id="ARBA00022801"/>
    </source>
</evidence>
<keyword evidence="8" id="KW-0862">Zinc</keyword>